<evidence type="ECO:0000313" key="3">
    <source>
        <dbReference type="Proteomes" id="UP001152759"/>
    </source>
</evidence>
<dbReference type="EMBL" id="OU963863">
    <property type="protein sequence ID" value="CAH0385653.1"/>
    <property type="molecule type" value="Genomic_DNA"/>
</dbReference>
<feature type="compositionally biased region" description="Low complexity" evidence="1">
    <location>
        <begin position="43"/>
        <end position="54"/>
    </location>
</feature>
<sequence length="147" mass="15385">MTMTDEALLAAQREKGRSASICAPGISSMEVFLSGIPPPGTPPLDAAAAAGTGTPRRRRPATRSQSARLTGGKSVRRRALNAELAGSNQSMRSGGSEPRLEQASKSFLSSNALLNIPVQPECTRVVAVVVFARSSPRAWPECRVAGV</sequence>
<proteinExistence type="predicted"/>
<evidence type="ECO:0000256" key="1">
    <source>
        <dbReference type="SAM" id="MobiDB-lite"/>
    </source>
</evidence>
<organism evidence="2 3">
    <name type="scientific">Bemisia tabaci</name>
    <name type="common">Sweetpotato whitefly</name>
    <name type="synonym">Aleurodes tabaci</name>
    <dbReference type="NCBI Taxonomy" id="7038"/>
    <lineage>
        <taxon>Eukaryota</taxon>
        <taxon>Metazoa</taxon>
        <taxon>Ecdysozoa</taxon>
        <taxon>Arthropoda</taxon>
        <taxon>Hexapoda</taxon>
        <taxon>Insecta</taxon>
        <taxon>Pterygota</taxon>
        <taxon>Neoptera</taxon>
        <taxon>Paraneoptera</taxon>
        <taxon>Hemiptera</taxon>
        <taxon>Sternorrhyncha</taxon>
        <taxon>Aleyrodoidea</taxon>
        <taxon>Aleyrodidae</taxon>
        <taxon>Aleyrodinae</taxon>
        <taxon>Bemisia</taxon>
    </lineage>
</organism>
<accession>A0A9P0F235</accession>
<feature type="region of interest" description="Disordered" evidence="1">
    <location>
        <begin position="34"/>
        <end position="103"/>
    </location>
</feature>
<name>A0A9P0F235_BEMTA</name>
<gene>
    <name evidence="2" type="ORF">BEMITA_LOCUS4856</name>
</gene>
<protein>
    <submittedName>
        <fullName evidence="2">Uncharacterized protein</fullName>
    </submittedName>
</protein>
<reference evidence="2" key="1">
    <citation type="submission" date="2021-12" db="EMBL/GenBank/DDBJ databases">
        <authorList>
            <person name="King R."/>
        </authorList>
    </citation>
    <scope>NUCLEOTIDE SEQUENCE</scope>
</reference>
<dbReference type="AlphaFoldDB" id="A0A9P0F235"/>
<keyword evidence="3" id="KW-1185">Reference proteome</keyword>
<evidence type="ECO:0000313" key="2">
    <source>
        <dbReference type="EMBL" id="CAH0385653.1"/>
    </source>
</evidence>
<dbReference type="Proteomes" id="UP001152759">
    <property type="component" value="Chromosome 2"/>
</dbReference>